<evidence type="ECO:0000313" key="9">
    <source>
        <dbReference type="EMBL" id="EKU88967.1"/>
    </source>
</evidence>
<evidence type="ECO:0000256" key="5">
    <source>
        <dbReference type="ARBA" id="ARBA00023136"/>
    </source>
</evidence>
<dbReference type="InterPro" id="IPR023997">
    <property type="entry name" value="TonB-dep_OMP_SusC/RagA_CS"/>
</dbReference>
<keyword evidence="5 7" id="KW-0472">Membrane</keyword>
<dbReference type="FunFam" id="2.60.40.1120:FF:000003">
    <property type="entry name" value="Outer membrane protein Omp121"/>
    <property type="match status" value="1"/>
</dbReference>
<dbReference type="SUPFAM" id="SSF49464">
    <property type="entry name" value="Carboxypeptidase regulatory domain-like"/>
    <property type="match status" value="1"/>
</dbReference>
<dbReference type="SUPFAM" id="SSF56935">
    <property type="entry name" value="Porins"/>
    <property type="match status" value="1"/>
</dbReference>
<evidence type="ECO:0000256" key="1">
    <source>
        <dbReference type="ARBA" id="ARBA00004571"/>
    </source>
</evidence>
<evidence type="ECO:0000313" key="10">
    <source>
        <dbReference type="Proteomes" id="UP000009872"/>
    </source>
</evidence>
<dbReference type="InterPro" id="IPR023996">
    <property type="entry name" value="TonB-dep_OMP_SusC/RagA"/>
</dbReference>
<dbReference type="Pfam" id="PF07715">
    <property type="entry name" value="Plug"/>
    <property type="match status" value="1"/>
</dbReference>
<feature type="domain" description="TonB-dependent receptor plug" evidence="8">
    <location>
        <begin position="146"/>
        <end position="252"/>
    </location>
</feature>
<dbReference type="InterPro" id="IPR037066">
    <property type="entry name" value="Plug_dom_sf"/>
</dbReference>
<dbReference type="Proteomes" id="UP000009872">
    <property type="component" value="Unassembled WGS sequence"/>
</dbReference>
<comment type="subcellular location">
    <subcellularLocation>
        <location evidence="1 7">Cell outer membrane</location>
        <topology evidence="1 7">Multi-pass membrane protein</topology>
    </subcellularLocation>
</comment>
<protein>
    <submittedName>
        <fullName evidence="9">SusC/RagA family TonB-linked outer membrane protein</fullName>
    </submittedName>
</protein>
<evidence type="ECO:0000256" key="7">
    <source>
        <dbReference type="PROSITE-ProRule" id="PRU01360"/>
    </source>
</evidence>
<comment type="similarity">
    <text evidence="7">Belongs to the TonB-dependent receptor family.</text>
</comment>
<organism evidence="9 10">
    <name type="scientific">Bacteroides oleiciplenus YIT 12058</name>
    <dbReference type="NCBI Taxonomy" id="742727"/>
    <lineage>
        <taxon>Bacteria</taxon>
        <taxon>Pseudomonadati</taxon>
        <taxon>Bacteroidota</taxon>
        <taxon>Bacteroidia</taxon>
        <taxon>Bacteroidales</taxon>
        <taxon>Bacteroidaceae</taxon>
        <taxon>Bacteroides</taxon>
    </lineage>
</organism>
<dbReference type="Gene3D" id="2.60.40.1120">
    <property type="entry name" value="Carboxypeptidase-like, regulatory domain"/>
    <property type="match status" value="1"/>
</dbReference>
<keyword evidence="3 7" id="KW-1134">Transmembrane beta strand</keyword>
<sequence>MKTQKEFQVKSLVNLSLIKKSSLMKKKEHKSRSLSWRFLLVLLSFSFSTIVQAQNMTVTGTVVDQNGEPLIGVTVTELNTTNGAITDIDGNFSIKCTNGATLKFSYIGYKEVTKVATGTNLKITLIEDSQALDEVVVVGYGTQKKGSVTGSVTSVDAKAIEDFPSANLSSALAGRLSGVYISQGTGKPGTSASFSVRAKGTPNNSDPLYVIDGVVRDKMAFDALDASEVANISVLKDGASAAVYGARAANGVVLITTKKGGNAKPTINYTGTVGIDVAAMIPETLNAYEHATYLNDRAIQGYLNNAIWNPNVEQQDPTTKSSWYTDDELAHFKTTDYSFLDDAWQTPWSTRHAINITGGTEKVRYFIGGSYFYNMGSFDNLKYSKYNFRASIDADISKNLTVGLNISTDNRKDTKPNWKSDGDRDRMNDLYKGLLLRTKMIPSMIDGMPVGNFIEWHPLMLISEQSGLHTKKWQNVNVNATAEYRVPFVKGLKLRLQYNRTLDNRLIKKVNFPYEMYNFQTAGTNNHYIDPSNVVVSTKTRDDGNYVFKENQLAEEYQLNLFVTYDRKFGNHDLSALFVYEQSEGDSEKFDAQRNKLITWEMPEFFGASGDASESIVGAGSVSESGRLSYVGRLNYAYADKYLLEAAFRVDGSTKFAPDQRWGFFPSVSAGWRISSEPFFSENIKFIDYMKLRGSIATLGNDAIGGWQWMARYGITTGAVFNGLSYGLEPKEVPNPKLTWEKSTSYNIGFDSRWFNNKFDFSFEYFYRRTYDILDNLNVSVPTTFGASLPKENYSEVKSRGFEIELGYNDRIGKVDYYLRGNFSFADSWWSKKDEAENIRAYKSEINKSLSREWGFECVGMIRTEEQLQQYMEENPNMTIKGQKPGLGMLIYKDVRGPESDEPDGIITDDDKVVIIENKVAPITYGFTIGGKWKGFMLDIFFQGMAGHKKLMDFRGNGINAHTSTFKYYNDHWTPENPNASMPGATQYKNNEASSFWVRNASFLRCKNISLSYDLPKTLIQKIGVDKIRLFLNGTNLFLLQDKVKWMDPEATSISDYPVMRNFSFGLNITI</sequence>
<comment type="caution">
    <text evidence="9">The sequence shown here is derived from an EMBL/GenBank/DDBJ whole genome shotgun (WGS) entry which is preliminary data.</text>
</comment>
<name>K9EDH0_9BACE</name>
<keyword evidence="6 7" id="KW-0998">Cell outer membrane</keyword>
<evidence type="ECO:0000256" key="3">
    <source>
        <dbReference type="ARBA" id="ARBA00022452"/>
    </source>
</evidence>
<dbReference type="InterPro" id="IPR039426">
    <property type="entry name" value="TonB-dep_rcpt-like"/>
</dbReference>
<dbReference type="InterPro" id="IPR012910">
    <property type="entry name" value="Plug_dom"/>
</dbReference>
<dbReference type="AlphaFoldDB" id="K9EDH0"/>
<dbReference type="NCBIfam" id="TIGR04056">
    <property type="entry name" value="OMP_RagA_SusC"/>
    <property type="match status" value="1"/>
</dbReference>
<reference evidence="9 10" key="1">
    <citation type="submission" date="2012-09" db="EMBL/GenBank/DDBJ databases">
        <title>The Genome Sequence of Bacteroides oleiciplenus YIT 12058.</title>
        <authorList>
            <consortium name="The Broad Institute Genome Sequencing Platform"/>
            <person name="Earl A."/>
            <person name="Ward D."/>
            <person name="Feldgarden M."/>
            <person name="Gevers D."/>
            <person name="Morotomi M."/>
            <person name="Walker B."/>
            <person name="Young S.K."/>
            <person name="Zeng Q."/>
            <person name="Gargeya S."/>
            <person name="Fitzgerald M."/>
            <person name="Haas B."/>
            <person name="Abouelleil A."/>
            <person name="Alvarado L."/>
            <person name="Arachchi H.M."/>
            <person name="Berlin A.M."/>
            <person name="Chapman S.B."/>
            <person name="Goldberg J."/>
            <person name="Griggs A."/>
            <person name="Gujja S."/>
            <person name="Hansen M."/>
            <person name="Howarth C."/>
            <person name="Imamovic A."/>
            <person name="Larimer J."/>
            <person name="McCowen C."/>
            <person name="Montmayeur A."/>
            <person name="Murphy C."/>
            <person name="Neiman D."/>
            <person name="Pearson M."/>
            <person name="Priest M."/>
            <person name="Roberts A."/>
            <person name="Saif S."/>
            <person name="Shea T."/>
            <person name="Sisk P."/>
            <person name="Sykes S."/>
            <person name="Wortman J."/>
            <person name="Nusbaum C."/>
            <person name="Birren B."/>
        </authorList>
    </citation>
    <scope>NUCLEOTIDE SEQUENCE [LARGE SCALE GENOMIC DNA]</scope>
    <source>
        <strain evidence="9 10">YIT 12058</strain>
    </source>
</reference>
<dbReference type="NCBIfam" id="TIGR04057">
    <property type="entry name" value="SusC_RagA_signa"/>
    <property type="match status" value="1"/>
</dbReference>
<gene>
    <name evidence="9" type="ORF">HMPREF9447_03841</name>
</gene>
<dbReference type="Pfam" id="PF13715">
    <property type="entry name" value="CarbopepD_reg_2"/>
    <property type="match status" value="1"/>
</dbReference>
<proteinExistence type="inferred from homology"/>
<keyword evidence="10" id="KW-1185">Reference proteome</keyword>
<evidence type="ECO:0000256" key="2">
    <source>
        <dbReference type="ARBA" id="ARBA00022448"/>
    </source>
</evidence>
<dbReference type="Gene3D" id="2.170.130.10">
    <property type="entry name" value="TonB-dependent receptor, plug domain"/>
    <property type="match status" value="1"/>
</dbReference>
<dbReference type="Gene3D" id="2.40.170.20">
    <property type="entry name" value="TonB-dependent receptor, beta-barrel domain"/>
    <property type="match status" value="1"/>
</dbReference>
<evidence type="ECO:0000256" key="4">
    <source>
        <dbReference type="ARBA" id="ARBA00022692"/>
    </source>
</evidence>
<keyword evidence="4 7" id="KW-0812">Transmembrane</keyword>
<dbReference type="InterPro" id="IPR036942">
    <property type="entry name" value="Beta-barrel_TonB_sf"/>
</dbReference>
<dbReference type="STRING" id="742727.HMPREF9447_03841"/>
<keyword evidence="2 7" id="KW-0813">Transport</keyword>
<dbReference type="PROSITE" id="PS52016">
    <property type="entry name" value="TONB_DEPENDENT_REC_3"/>
    <property type="match status" value="1"/>
</dbReference>
<dbReference type="EMBL" id="ADLF01000016">
    <property type="protein sequence ID" value="EKU88967.1"/>
    <property type="molecule type" value="Genomic_DNA"/>
</dbReference>
<evidence type="ECO:0000256" key="6">
    <source>
        <dbReference type="ARBA" id="ARBA00023237"/>
    </source>
</evidence>
<dbReference type="GO" id="GO:0009279">
    <property type="term" value="C:cell outer membrane"/>
    <property type="evidence" value="ECO:0007669"/>
    <property type="project" value="UniProtKB-SubCell"/>
</dbReference>
<dbReference type="InterPro" id="IPR008969">
    <property type="entry name" value="CarboxyPept-like_regulatory"/>
</dbReference>
<evidence type="ECO:0000259" key="8">
    <source>
        <dbReference type="Pfam" id="PF07715"/>
    </source>
</evidence>
<accession>K9EDH0</accession>
<dbReference type="HOGENOM" id="CLU_004317_1_1_10"/>
<dbReference type="PATRIC" id="fig|742727.4.peg.3916"/>
<dbReference type="eggNOG" id="COG4206">
    <property type="taxonomic scope" value="Bacteria"/>
</dbReference>